<dbReference type="SUPFAM" id="SSF54909">
    <property type="entry name" value="Dimeric alpha+beta barrel"/>
    <property type="match status" value="1"/>
</dbReference>
<organism evidence="3 4">
    <name type="scientific">Pseudoxanthomonas winnipegensis</name>
    <dbReference type="NCBI Taxonomy" id="2480810"/>
    <lineage>
        <taxon>Bacteria</taxon>
        <taxon>Pseudomonadati</taxon>
        <taxon>Pseudomonadota</taxon>
        <taxon>Gammaproteobacteria</taxon>
        <taxon>Lysobacterales</taxon>
        <taxon>Lysobacteraceae</taxon>
        <taxon>Pseudoxanthomonas</taxon>
    </lineage>
</organism>
<dbReference type="InterPro" id="IPR005545">
    <property type="entry name" value="YCII"/>
</dbReference>
<comment type="caution">
    <text evidence="3">The sequence shown here is derived from an EMBL/GenBank/DDBJ whole genome shotgun (WGS) entry which is preliminary data.</text>
</comment>
<dbReference type="Gene3D" id="3.30.70.1060">
    <property type="entry name" value="Dimeric alpha+beta barrel"/>
    <property type="match status" value="1"/>
</dbReference>
<protein>
    <recommendedName>
        <fullName evidence="2">YCII-related domain-containing protein</fullName>
    </recommendedName>
</protein>
<feature type="domain" description="YCII-related" evidence="2">
    <location>
        <begin position="1"/>
        <end position="86"/>
    </location>
</feature>
<dbReference type="RefSeq" id="WP_130551483.1">
    <property type="nucleotide sequence ID" value="NZ_SHMC01000003.1"/>
</dbReference>
<dbReference type="AlphaFoldDB" id="A0A4Q8LB58"/>
<dbReference type="Proteomes" id="UP000292627">
    <property type="component" value="Unassembled WGS sequence"/>
</dbReference>
<proteinExistence type="inferred from homology"/>
<dbReference type="EMBL" id="SHMC01000003">
    <property type="protein sequence ID" value="TAA25867.1"/>
    <property type="molecule type" value="Genomic_DNA"/>
</dbReference>
<sequence length="100" mass="10901">MHFLLFYQTAPDYLQRRPLHRAAHLAYARQAVARGELVLGGAVGDPPESALLLFQGEDDSAARRFAEGDPYVVEGIVASWTVRPWTTVVGADAAHRVSLG</sequence>
<accession>A0A4Q8LB58</accession>
<dbReference type="InterPro" id="IPR051807">
    <property type="entry name" value="Sec-metab_biosynth-assoc"/>
</dbReference>
<dbReference type="PANTHER" id="PTHR33606:SF3">
    <property type="entry name" value="PROTEIN YCII"/>
    <property type="match status" value="1"/>
</dbReference>
<dbReference type="PANTHER" id="PTHR33606">
    <property type="entry name" value="PROTEIN YCII"/>
    <property type="match status" value="1"/>
</dbReference>
<comment type="similarity">
    <text evidence="1">Belongs to the YciI family.</text>
</comment>
<dbReference type="Pfam" id="PF03795">
    <property type="entry name" value="YCII"/>
    <property type="match status" value="1"/>
</dbReference>
<evidence type="ECO:0000313" key="3">
    <source>
        <dbReference type="EMBL" id="TAA25867.1"/>
    </source>
</evidence>
<dbReference type="OrthoDB" id="70894at2"/>
<name>A0A4Q8LB58_9GAMM</name>
<dbReference type="InterPro" id="IPR011008">
    <property type="entry name" value="Dimeric_a/b-barrel"/>
</dbReference>
<dbReference type="NCBIfam" id="NF009508">
    <property type="entry name" value="PRK12866.1"/>
    <property type="match status" value="1"/>
</dbReference>
<reference evidence="3 4" key="1">
    <citation type="submission" date="2019-02" db="EMBL/GenBank/DDBJ databases">
        <title>WGS of Pseudoxanthomonas species novum from clinical isolates.</title>
        <authorList>
            <person name="Bernier A.-M."/>
            <person name="Bernard K."/>
            <person name="Vachon A."/>
        </authorList>
    </citation>
    <scope>NUCLEOTIDE SEQUENCE [LARGE SCALE GENOMIC DNA]</scope>
    <source>
        <strain evidence="3 4">NML171200</strain>
    </source>
</reference>
<evidence type="ECO:0000256" key="1">
    <source>
        <dbReference type="ARBA" id="ARBA00007689"/>
    </source>
</evidence>
<evidence type="ECO:0000313" key="4">
    <source>
        <dbReference type="Proteomes" id="UP000292627"/>
    </source>
</evidence>
<evidence type="ECO:0000259" key="2">
    <source>
        <dbReference type="Pfam" id="PF03795"/>
    </source>
</evidence>
<gene>
    <name evidence="3" type="ORF">EA660_10605</name>
</gene>